<accession>A0A6I3JC54</accession>
<protein>
    <submittedName>
        <fullName evidence="1">Uncharacterized protein</fullName>
    </submittedName>
</protein>
<dbReference type="Proteomes" id="UP000433406">
    <property type="component" value="Unassembled WGS sequence"/>
</dbReference>
<name>A0A6I3JC54_9ACTN</name>
<keyword evidence="2" id="KW-1185">Reference proteome</keyword>
<dbReference type="AlphaFoldDB" id="A0A6I3JC54"/>
<sequence length="614" mass="64327">MHLSNRIADVVAAAPTAVEDRPAGAAALSEVALASGLALAMTIALGAVVIAHRSDRLPALTRLMERMDRSRFFGTVAPWAQVPLMVAMVSLITALLGMYWDIALHIGLGRDEGPLANPAHYPILFGLFGISAAGVLACALPRQDEVGPSGVRLAPGWNAPAGGVLLTGAGTYALLGFPLDDVWHRIFGQDVTLWGPTHLMLIGGAGLSLVAMAVLFEEGRTATERTGRRTSPVATYVLKASLVGGLLIGMSVFQAEFDFGVPQFRLVLQPFLIALAAAFSLVVARLWIGRGAAIAAVLFYLVVRGGVSVVVGPGLGELWAAVPLYLAEAVIVELVALRLAHRPIALGLTSGVLIGTLGYAAEHAWTQIAFPLPWTSDILVEGVAMATVAGAAAGLLGSLLVLGLRRNLPDALRPRLLFALALVAIAACATNGVIATHPEDLHGTVAVSDAGSGQVELEVSFDRDPVAGEPAWLTVTGWQGGAGTDGLAIDHLEEGRDGVWRTTAPVPADGTWKTMVRLHDGRELTAMPVYLPEDAALGEPEIPVEDGTRPFDEEKLLLQRELSDDVPGWLWLAAGSIVLLCSIALVLGLGWGVNRYARASRPDVGATTTPRVPA</sequence>
<dbReference type="EMBL" id="WLCI01000013">
    <property type="protein sequence ID" value="MTB95742.1"/>
    <property type="molecule type" value="Genomic_DNA"/>
</dbReference>
<dbReference type="RefSeq" id="WP_154615214.1">
    <property type="nucleotide sequence ID" value="NZ_CP053660.1"/>
</dbReference>
<proteinExistence type="predicted"/>
<reference evidence="1 2" key="1">
    <citation type="submission" date="2019-10" db="EMBL/GenBank/DDBJ databases">
        <title>Nocardioides novel species isolated from the excrement of Marmot.</title>
        <authorList>
            <person name="Zhang G."/>
        </authorList>
    </citation>
    <scope>NUCLEOTIDE SEQUENCE [LARGE SCALE GENOMIC DNA]</scope>
    <source>
        <strain evidence="2">zg-579</strain>
    </source>
</reference>
<evidence type="ECO:0000313" key="1">
    <source>
        <dbReference type="EMBL" id="MTB95742.1"/>
    </source>
</evidence>
<organism evidence="1 2">
    <name type="scientific">Nocardioides marmotae</name>
    <dbReference type="NCBI Taxonomy" id="2663857"/>
    <lineage>
        <taxon>Bacteria</taxon>
        <taxon>Bacillati</taxon>
        <taxon>Actinomycetota</taxon>
        <taxon>Actinomycetes</taxon>
        <taxon>Propionibacteriales</taxon>
        <taxon>Nocardioidaceae</taxon>
        <taxon>Nocardioides</taxon>
    </lineage>
</organism>
<gene>
    <name evidence="1" type="ORF">GGQ22_11665</name>
</gene>
<comment type="caution">
    <text evidence="1">The sequence shown here is derived from an EMBL/GenBank/DDBJ whole genome shotgun (WGS) entry which is preliminary data.</text>
</comment>
<evidence type="ECO:0000313" key="2">
    <source>
        <dbReference type="Proteomes" id="UP000433406"/>
    </source>
</evidence>